<comment type="similarity">
    <text evidence="3">Belongs to the short-chain dehydrogenases/reductases (SDR) family.</text>
</comment>
<dbReference type="SUPFAM" id="SSF51735">
    <property type="entry name" value="NAD(P)-binding Rossmann-fold domains"/>
    <property type="match status" value="1"/>
</dbReference>
<dbReference type="CDD" id="cd05325">
    <property type="entry name" value="carb_red_sniffer_like_SDR_c"/>
    <property type="match status" value="1"/>
</dbReference>
<name>A0AAE1HQQ4_9NEOP</name>
<dbReference type="PANTHER" id="PTHR43544">
    <property type="entry name" value="SHORT-CHAIN DEHYDROGENASE/REDUCTASE"/>
    <property type="match status" value="1"/>
</dbReference>
<dbReference type="InterPro" id="IPR002347">
    <property type="entry name" value="SDR_fam"/>
</dbReference>
<dbReference type="GO" id="GO:0004090">
    <property type="term" value="F:carbonyl reductase (NADPH) activity"/>
    <property type="evidence" value="ECO:0007669"/>
    <property type="project" value="TreeGrafter"/>
</dbReference>
<proteinExistence type="inferred from homology"/>
<keyword evidence="2" id="KW-0560">Oxidoreductase</keyword>
<dbReference type="PRINTS" id="PR00080">
    <property type="entry name" value="SDRFAMILY"/>
</dbReference>
<protein>
    <submittedName>
        <fullName evidence="5">C-factor</fullName>
    </submittedName>
</protein>
<evidence type="ECO:0000256" key="1">
    <source>
        <dbReference type="ARBA" id="ARBA00022857"/>
    </source>
</evidence>
<evidence type="ECO:0000313" key="5">
    <source>
        <dbReference type="EMBL" id="KAK3925619.1"/>
    </source>
</evidence>
<keyword evidence="1" id="KW-0521">NADP</keyword>
<accession>A0AAE1HQQ4</accession>
<dbReference type="Proteomes" id="UP001219518">
    <property type="component" value="Unassembled WGS sequence"/>
</dbReference>
<keyword evidence="4" id="KW-0732">Signal</keyword>
<dbReference type="PANTHER" id="PTHR43544:SF7">
    <property type="entry name" value="NADB-LER2"/>
    <property type="match status" value="1"/>
</dbReference>
<evidence type="ECO:0000313" key="6">
    <source>
        <dbReference type="Proteomes" id="UP001219518"/>
    </source>
</evidence>
<dbReference type="Gene3D" id="3.40.50.720">
    <property type="entry name" value="NAD(P)-binding Rossmann-like Domain"/>
    <property type="match status" value="1"/>
</dbReference>
<organism evidence="5 6">
    <name type="scientific">Frankliniella fusca</name>
    <dbReference type="NCBI Taxonomy" id="407009"/>
    <lineage>
        <taxon>Eukaryota</taxon>
        <taxon>Metazoa</taxon>
        <taxon>Ecdysozoa</taxon>
        <taxon>Arthropoda</taxon>
        <taxon>Hexapoda</taxon>
        <taxon>Insecta</taxon>
        <taxon>Pterygota</taxon>
        <taxon>Neoptera</taxon>
        <taxon>Paraneoptera</taxon>
        <taxon>Thysanoptera</taxon>
        <taxon>Terebrantia</taxon>
        <taxon>Thripoidea</taxon>
        <taxon>Thripidae</taxon>
        <taxon>Frankliniella</taxon>
    </lineage>
</organism>
<dbReference type="AlphaFoldDB" id="A0AAE1HQQ4"/>
<dbReference type="EMBL" id="JAHWGI010001240">
    <property type="protein sequence ID" value="KAK3925619.1"/>
    <property type="molecule type" value="Genomic_DNA"/>
</dbReference>
<gene>
    <name evidence="5" type="ORF">KUF71_013868</name>
</gene>
<keyword evidence="6" id="KW-1185">Reference proteome</keyword>
<sequence length="277" mass="29995">MGTVVVVRSVPMLLLILMFSLQLCKAETNMSSILITGSSRGIGLEFVKQLLGHANPPAILIATCRNPDKATELQALAKNNANLHILKLDVLDFDSYDSVVNKTRDIVGNKGLNVLINNAGIHRGMKNSLSLVTAKDLTDVYLTNTAAPILLIKAMRPLLKQAADVNNSAPMGLSRAAIINISSQLGSLTNNNNGGWYEYRESKAALNMAARSLSVELGPEGILVLSVHPGWVQTDMGTSAADLKVHDSVQNMLNVFYNLKPENHGTFVQWDGKPLPW</sequence>
<dbReference type="PRINTS" id="PR00081">
    <property type="entry name" value="GDHRDH"/>
</dbReference>
<dbReference type="InterPro" id="IPR036291">
    <property type="entry name" value="NAD(P)-bd_dom_sf"/>
</dbReference>
<feature type="chain" id="PRO_5042222195" evidence="4">
    <location>
        <begin position="27"/>
        <end position="277"/>
    </location>
</feature>
<dbReference type="Pfam" id="PF00106">
    <property type="entry name" value="adh_short"/>
    <property type="match status" value="1"/>
</dbReference>
<reference evidence="5" key="2">
    <citation type="journal article" date="2023" name="BMC Genomics">
        <title>Pest status, molecular evolution, and epigenetic factors derived from the genome assembly of Frankliniella fusca, a thysanopteran phytovirus vector.</title>
        <authorList>
            <person name="Catto M.A."/>
            <person name="Labadie P.E."/>
            <person name="Jacobson A.L."/>
            <person name="Kennedy G.G."/>
            <person name="Srinivasan R."/>
            <person name="Hunt B.G."/>
        </authorList>
    </citation>
    <scope>NUCLEOTIDE SEQUENCE</scope>
    <source>
        <strain evidence="5">PL_HMW_Pooled</strain>
    </source>
</reference>
<reference evidence="5" key="1">
    <citation type="submission" date="2021-07" db="EMBL/GenBank/DDBJ databases">
        <authorList>
            <person name="Catto M.A."/>
            <person name="Jacobson A."/>
            <person name="Kennedy G."/>
            <person name="Labadie P."/>
            <person name="Hunt B.G."/>
            <person name="Srinivasan R."/>
        </authorList>
    </citation>
    <scope>NUCLEOTIDE SEQUENCE</scope>
    <source>
        <strain evidence="5">PL_HMW_Pooled</strain>
        <tissue evidence="5">Head</tissue>
    </source>
</reference>
<dbReference type="InterPro" id="IPR051468">
    <property type="entry name" value="Fungal_SecMetab_SDRs"/>
</dbReference>
<evidence type="ECO:0000256" key="4">
    <source>
        <dbReference type="SAM" id="SignalP"/>
    </source>
</evidence>
<evidence type="ECO:0000256" key="2">
    <source>
        <dbReference type="ARBA" id="ARBA00023002"/>
    </source>
</evidence>
<dbReference type="GO" id="GO:0005737">
    <property type="term" value="C:cytoplasm"/>
    <property type="evidence" value="ECO:0007669"/>
    <property type="project" value="TreeGrafter"/>
</dbReference>
<comment type="caution">
    <text evidence="5">The sequence shown here is derived from an EMBL/GenBank/DDBJ whole genome shotgun (WGS) entry which is preliminary data.</text>
</comment>
<evidence type="ECO:0000256" key="3">
    <source>
        <dbReference type="RuleBase" id="RU000363"/>
    </source>
</evidence>
<feature type="signal peptide" evidence="4">
    <location>
        <begin position="1"/>
        <end position="26"/>
    </location>
</feature>